<evidence type="ECO:0000256" key="6">
    <source>
        <dbReference type="ARBA" id="ARBA00022989"/>
    </source>
</evidence>
<evidence type="ECO:0000256" key="3">
    <source>
        <dbReference type="ARBA" id="ARBA00022449"/>
    </source>
</evidence>
<feature type="transmembrane region" description="Helical" evidence="10">
    <location>
        <begin position="130"/>
        <end position="153"/>
    </location>
</feature>
<dbReference type="KEGG" id="nli:G3M70_08505"/>
<feature type="transmembrane region" description="Helical" evidence="10">
    <location>
        <begin position="322"/>
        <end position="344"/>
    </location>
</feature>
<dbReference type="EMBL" id="CP048685">
    <property type="protein sequence ID" value="QPJ61911.1"/>
    <property type="molecule type" value="Genomic_DNA"/>
</dbReference>
<evidence type="ECO:0000313" key="11">
    <source>
        <dbReference type="EMBL" id="QPJ61911.1"/>
    </source>
</evidence>
<keyword evidence="2" id="KW-0813">Transport</keyword>
<dbReference type="GO" id="GO:0006811">
    <property type="term" value="P:monoatomic ion transport"/>
    <property type="evidence" value="ECO:0007669"/>
    <property type="project" value="UniProtKB-KW"/>
</dbReference>
<dbReference type="InterPro" id="IPR050222">
    <property type="entry name" value="MATE_MdtK"/>
</dbReference>
<evidence type="ECO:0000256" key="1">
    <source>
        <dbReference type="ARBA" id="ARBA00004651"/>
    </source>
</evidence>
<feature type="transmembrane region" description="Helical" evidence="10">
    <location>
        <begin position="160"/>
        <end position="181"/>
    </location>
</feature>
<evidence type="ECO:0000256" key="8">
    <source>
        <dbReference type="ARBA" id="ARBA00023136"/>
    </source>
</evidence>
<evidence type="ECO:0000256" key="10">
    <source>
        <dbReference type="SAM" id="Phobius"/>
    </source>
</evidence>
<dbReference type="PIRSF" id="PIRSF006603">
    <property type="entry name" value="DinF"/>
    <property type="match status" value="1"/>
</dbReference>
<dbReference type="InterPro" id="IPR048279">
    <property type="entry name" value="MdtK-like"/>
</dbReference>
<feature type="transmembrane region" description="Helical" evidence="10">
    <location>
        <begin position="193"/>
        <end position="213"/>
    </location>
</feature>
<gene>
    <name evidence="11" type="ORF">G3M70_08505</name>
</gene>
<name>A0A7T0BW37_9BACT</name>
<keyword evidence="4" id="KW-1003">Cell membrane</keyword>
<dbReference type="PANTHER" id="PTHR43298">
    <property type="entry name" value="MULTIDRUG RESISTANCE PROTEIN NORM-RELATED"/>
    <property type="match status" value="1"/>
</dbReference>
<dbReference type="GO" id="GO:0015297">
    <property type="term" value="F:antiporter activity"/>
    <property type="evidence" value="ECO:0007669"/>
    <property type="project" value="UniProtKB-KW"/>
</dbReference>
<evidence type="ECO:0000256" key="9">
    <source>
        <dbReference type="ARBA" id="ARBA00031636"/>
    </source>
</evidence>
<feature type="transmembrane region" description="Helical" evidence="10">
    <location>
        <begin position="283"/>
        <end position="301"/>
    </location>
</feature>
<dbReference type="InterPro" id="IPR002528">
    <property type="entry name" value="MATE_fam"/>
</dbReference>
<feature type="transmembrane region" description="Helical" evidence="10">
    <location>
        <begin position="89"/>
        <end position="110"/>
    </location>
</feature>
<evidence type="ECO:0000256" key="7">
    <source>
        <dbReference type="ARBA" id="ARBA00023065"/>
    </source>
</evidence>
<dbReference type="NCBIfam" id="TIGR00797">
    <property type="entry name" value="matE"/>
    <property type="match status" value="1"/>
</dbReference>
<dbReference type="Pfam" id="PF01554">
    <property type="entry name" value="MatE"/>
    <property type="match status" value="2"/>
</dbReference>
<dbReference type="AlphaFoldDB" id="A0A7T0BW37"/>
<feature type="transmembrane region" description="Helical" evidence="10">
    <location>
        <begin position="12"/>
        <end position="36"/>
    </location>
</feature>
<feature type="transmembrane region" description="Helical" evidence="10">
    <location>
        <begin position="418"/>
        <end position="436"/>
    </location>
</feature>
<feature type="transmembrane region" description="Helical" evidence="10">
    <location>
        <begin position="364"/>
        <end position="384"/>
    </location>
</feature>
<feature type="transmembrane region" description="Helical" evidence="10">
    <location>
        <begin position="257"/>
        <end position="277"/>
    </location>
</feature>
<evidence type="ECO:0000256" key="2">
    <source>
        <dbReference type="ARBA" id="ARBA00022448"/>
    </source>
</evidence>
<dbReference type="PANTHER" id="PTHR43298:SF2">
    <property type="entry name" value="FMN_FAD EXPORTER YEEO-RELATED"/>
    <property type="match status" value="1"/>
</dbReference>
<keyword evidence="8 10" id="KW-0472">Membrane</keyword>
<dbReference type="GO" id="GO:0042910">
    <property type="term" value="F:xenobiotic transmembrane transporter activity"/>
    <property type="evidence" value="ECO:0007669"/>
    <property type="project" value="InterPro"/>
</dbReference>
<evidence type="ECO:0000256" key="4">
    <source>
        <dbReference type="ARBA" id="ARBA00022475"/>
    </source>
</evidence>
<dbReference type="GO" id="GO:0005886">
    <property type="term" value="C:plasma membrane"/>
    <property type="evidence" value="ECO:0007669"/>
    <property type="project" value="UniProtKB-SubCell"/>
</dbReference>
<dbReference type="CDD" id="cd13133">
    <property type="entry name" value="MATE_like_7"/>
    <property type="match status" value="1"/>
</dbReference>
<keyword evidence="6 10" id="KW-1133">Transmembrane helix</keyword>
<evidence type="ECO:0000313" key="12">
    <source>
        <dbReference type="Proteomes" id="UP000594688"/>
    </source>
</evidence>
<keyword evidence="7" id="KW-0406">Ion transport</keyword>
<protein>
    <recommendedName>
        <fullName evidence="9">Multidrug-efflux transporter</fullName>
    </recommendedName>
</protein>
<reference evidence="11 12" key="1">
    <citation type="submission" date="2020-02" db="EMBL/GenBank/DDBJ databases">
        <title>Genomic and physiological characterization of two novel Nitrospinaceae genera.</title>
        <authorList>
            <person name="Mueller A.J."/>
            <person name="Jung M.-Y."/>
            <person name="Strachan C.R."/>
            <person name="Herbold C.W."/>
            <person name="Kirkegaard R.H."/>
            <person name="Daims H."/>
        </authorList>
    </citation>
    <scope>NUCLEOTIDE SEQUENCE [LARGE SCALE GENOMIC DNA]</scope>
    <source>
        <strain evidence="11">EB</strain>
    </source>
</reference>
<feature type="transmembrane region" description="Helical" evidence="10">
    <location>
        <begin position="56"/>
        <end position="77"/>
    </location>
</feature>
<comment type="subcellular location">
    <subcellularLocation>
        <location evidence="1">Cell membrane</location>
        <topology evidence="1">Multi-pass membrane protein</topology>
    </subcellularLocation>
</comment>
<proteinExistence type="predicted"/>
<sequence>MHWRGEGGIREMLYLGFPLVLSEMLEFLMTFCDRWFLSHLGPEYTAASFVAANTVWTLLAFLFGLCAYISALAGQYVGSNEIEKAGRTLFQGLWIALLALPLCWTLIPAGEFIFSNSGHPENQIPLEQSYYRVLMAGGFLVIGRVVVASFLSGIGHTRPVAIASITGLLVNLPLNYTLIFGNFGFPAMGVQGAAIATLMSEGIILLSLGGWLWRNRERGFFKGPRLFQINPEILRSLWRVGAFNGFDFFLQMAGFNFFLFCFTIYGPIPAASLSIVLTWETFFILPLFAAELATMSLAGRYTGQGRPDRVKRTVLSSTQLNLTYTCGLAILLLVAAPQLAGVFIQSEGADPAILEMSVEMMRGLGLYMIANGISFAFSGGLKGARDTVSPMVISGTCLLLPAIICALLVKFAPGSHMVAWWIYLGINVIKSFIMVWRFQSNKWMLPHGEQKK</sequence>
<organism evidence="11 12">
    <name type="scientific">Candidatus Nitronauta litoralis</name>
    <dbReference type="NCBI Taxonomy" id="2705533"/>
    <lineage>
        <taxon>Bacteria</taxon>
        <taxon>Pseudomonadati</taxon>
        <taxon>Nitrospinota/Tectimicrobiota group</taxon>
        <taxon>Nitrospinota</taxon>
        <taxon>Nitrospinia</taxon>
        <taxon>Nitrospinales</taxon>
        <taxon>Nitrospinaceae</taxon>
        <taxon>Candidatus Nitronauta</taxon>
    </lineage>
</organism>
<accession>A0A7T0BW37</accession>
<dbReference type="Proteomes" id="UP000594688">
    <property type="component" value="Chromosome"/>
</dbReference>
<keyword evidence="5 10" id="KW-0812">Transmembrane</keyword>
<feature type="transmembrane region" description="Helical" evidence="10">
    <location>
        <begin position="391"/>
        <end position="412"/>
    </location>
</feature>
<keyword evidence="3" id="KW-0050">Antiport</keyword>
<evidence type="ECO:0000256" key="5">
    <source>
        <dbReference type="ARBA" id="ARBA00022692"/>
    </source>
</evidence>